<gene>
    <name evidence="1" type="ORF">JP39_05125</name>
</gene>
<evidence type="ECO:0000313" key="2">
    <source>
        <dbReference type="Proteomes" id="UP000061546"/>
    </source>
</evidence>
<dbReference type="KEGG" id="lhi:JP39_05125"/>
<organism evidence="1 2">
    <name type="scientific">Companilactobacillus heilongjiangensis</name>
    <dbReference type="NCBI Taxonomy" id="1074467"/>
    <lineage>
        <taxon>Bacteria</taxon>
        <taxon>Bacillati</taxon>
        <taxon>Bacillota</taxon>
        <taxon>Bacilli</taxon>
        <taxon>Lactobacillales</taxon>
        <taxon>Lactobacillaceae</taxon>
        <taxon>Companilactobacillus</taxon>
    </lineage>
</organism>
<protein>
    <submittedName>
        <fullName evidence="1">Uncharacterized protein</fullName>
    </submittedName>
</protein>
<evidence type="ECO:0000313" key="1">
    <source>
        <dbReference type="EMBL" id="ALB28791.1"/>
    </source>
</evidence>
<dbReference type="OrthoDB" id="2328740at2"/>
<dbReference type="AlphaFoldDB" id="A0A0K2LBW2"/>
<dbReference type="Proteomes" id="UP000061546">
    <property type="component" value="Chromosome"/>
</dbReference>
<dbReference type="RefSeq" id="WP_041499385.1">
    <property type="nucleotide sequence ID" value="NZ_BJDV01000011.1"/>
</dbReference>
<sequence length="72" mass="8121">MSKLTGFAANILTGANKAVEQLSMVGRGLERGEFSVNDLLQPEFLEQVQQIQQPEQALLSYPNQKILTLYRR</sequence>
<keyword evidence="2" id="KW-1185">Reference proteome</keyword>
<reference evidence="1 2" key="1">
    <citation type="submission" date="2015-08" db="EMBL/GenBank/DDBJ databases">
        <title>Genomic sequence of Lactobacillus heilongjiangensis DSM 28069, isolated from Chinese traditional pickle.</title>
        <authorList>
            <person name="Jiang X."/>
            <person name="Zheng B."/>
            <person name="Cheng H."/>
        </authorList>
    </citation>
    <scope>NUCLEOTIDE SEQUENCE [LARGE SCALE GENOMIC DNA]</scope>
    <source>
        <strain evidence="1 2">DSM 28069</strain>
    </source>
</reference>
<name>A0A0K2LBW2_9LACO</name>
<dbReference type="STRING" id="1074467.JP39_05125"/>
<proteinExistence type="predicted"/>
<accession>A0A0K2LBW2</accession>
<dbReference type="EMBL" id="CP012559">
    <property type="protein sequence ID" value="ALB28791.1"/>
    <property type="molecule type" value="Genomic_DNA"/>
</dbReference>